<dbReference type="PANTHER" id="PTHR36710:SF1">
    <property type="entry name" value="F14J9.2 PROTEIN"/>
    <property type="match status" value="1"/>
</dbReference>
<keyword evidence="1" id="KW-0732">Signal</keyword>
<keyword evidence="5" id="KW-1185">Reference proteome</keyword>
<dbReference type="Gene3D" id="1.20.140.40">
    <property type="entry name" value="Invertase/pectin methylesterase inhibitor family protein"/>
    <property type="match status" value="1"/>
</dbReference>
<evidence type="ECO:0000313" key="4">
    <source>
        <dbReference type="EMBL" id="KAJ4826153.1"/>
    </source>
</evidence>
<dbReference type="PANTHER" id="PTHR36710">
    <property type="entry name" value="PECTINESTERASE INHIBITOR-LIKE"/>
    <property type="match status" value="1"/>
</dbReference>
<evidence type="ECO:0000313" key="5">
    <source>
        <dbReference type="Proteomes" id="UP001141552"/>
    </source>
</evidence>
<evidence type="ECO:0000256" key="2">
    <source>
        <dbReference type="ARBA" id="ARBA00023157"/>
    </source>
</evidence>
<evidence type="ECO:0000256" key="1">
    <source>
        <dbReference type="ARBA" id="ARBA00022729"/>
    </source>
</evidence>
<comment type="caution">
    <text evidence="4">The sequence shown here is derived from an EMBL/GenBank/DDBJ whole genome shotgun (WGS) entry which is preliminary data.</text>
</comment>
<name>A0A9Q0J2P3_9ROSI</name>
<dbReference type="AlphaFoldDB" id="A0A9Q0J2P3"/>
<dbReference type="OrthoDB" id="1094948at2759"/>
<organism evidence="4 5">
    <name type="scientific">Turnera subulata</name>
    <dbReference type="NCBI Taxonomy" id="218843"/>
    <lineage>
        <taxon>Eukaryota</taxon>
        <taxon>Viridiplantae</taxon>
        <taxon>Streptophyta</taxon>
        <taxon>Embryophyta</taxon>
        <taxon>Tracheophyta</taxon>
        <taxon>Spermatophyta</taxon>
        <taxon>Magnoliopsida</taxon>
        <taxon>eudicotyledons</taxon>
        <taxon>Gunneridae</taxon>
        <taxon>Pentapetalae</taxon>
        <taxon>rosids</taxon>
        <taxon>fabids</taxon>
        <taxon>Malpighiales</taxon>
        <taxon>Passifloraceae</taxon>
        <taxon>Turnera</taxon>
    </lineage>
</organism>
<dbReference type="EMBL" id="JAKUCV010006732">
    <property type="protein sequence ID" value="KAJ4826153.1"/>
    <property type="molecule type" value="Genomic_DNA"/>
</dbReference>
<protein>
    <recommendedName>
        <fullName evidence="6">Pectinesterase inhibitor domain-containing protein</fullName>
    </recommendedName>
</protein>
<evidence type="ECO:0008006" key="6">
    <source>
        <dbReference type="Google" id="ProtNLM"/>
    </source>
</evidence>
<accession>A0A9Q0J2P3</accession>
<keyword evidence="2" id="KW-1015">Disulfide bond</keyword>
<dbReference type="SUPFAM" id="SSF101148">
    <property type="entry name" value="Plant invertase/pectin methylesterase inhibitor"/>
    <property type="match status" value="1"/>
</dbReference>
<dbReference type="NCBIfam" id="TIGR01614">
    <property type="entry name" value="PME_inhib"/>
    <property type="match status" value="1"/>
</dbReference>
<dbReference type="Proteomes" id="UP001141552">
    <property type="component" value="Unassembled WGS sequence"/>
</dbReference>
<comment type="similarity">
    <text evidence="3">Belongs to the PMEI family.</text>
</comment>
<sequence length="111" mass="12661">MEEYGFCNKVFKDNLRAPSRFCWSNNNNNALIACENGYRVVQKAFQEANGFFQRHDYDSVRKSETIAPRAQGSCDTTFITPPAPASPLVERNRQMRILIAMALFTTHQLSP</sequence>
<dbReference type="GO" id="GO:0004857">
    <property type="term" value="F:enzyme inhibitor activity"/>
    <property type="evidence" value="ECO:0007669"/>
    <property type="project" value="InterPro"/>
</dbReference>
<feature type="non-terminal residue" evidence="4">
    <location>
        <position position="111"/>
    </location>
</feature>
<dbReference type="InterPro" id="IPR052421">
    <property type="entry name" value="PCW_Enzyme_Inhibitor"/>
</dbReference>
<evidence type="ECO:0000256" key="3">
    <source>
        <dbReference type="ARBA" id="ARBA00038471"/>
    </source>
</evidence>
<gene>
    <name evidence="4" type="ORF">Tsubulata_022924</name>
</gene>
<proteinExistence type="inferred from homology"/>
<reference evidence="4" key="1">
    <citation type="submission" date="2022-02" db="EMBL/GenBank/DDBJ databases">
        <authorList>
            <person name="Henning P.M."/>
            <person name="McCubbin A.G."/>
            <person name="Shore J.S."/>
        </authorList>
    </citation>
    <scope>NUCLEOTIDE SEQUENCE</scope>
    <source>
        <strain evidence="4">F60SS</strain>
        <tissue evidence="4">Leaves</tissue>
    </source>
</reference>
<dbReference type="InterPro" id="IPR035513">
    <property type="entry name" value="Invertase/methylesterase_inhib"/>
</dbReference>
<dbReference type="InterPro" id="IPR006501">
    <property type="entry name" value="Pectinesterase_inhib_dom"/>
</dbReference>
<reference evidence="4" key="2">
    <citation type="journal article" date="2023" name="Plants (Basel)">
        <title>Annotation of the Turnera subulata (Passifloraceae) Draft Genome Reveals the S-Locus Evolved after the Divergence of Turneroideae from Passifloroideae in a Stepwise Manner.</title>
        <authorList>
            <person name="Henning P.M."/>
            <person name="Roalson E.H."/>
            <person name="Mir W."/>
            <person name="McCubbin A.G."/>
            <person name="Shore J.S."/>
        </authorList>
    </citation>
    <scope>NUCLEOTIDE SEQUENCE</scope>
    <source>
        <strain evidence="4">F60SS</strain>
    </source>
</reference>